<dbReference type="GO" id="GO:0008745">
    <property type="term" value="F:N-acetylmuramoyl-L-alanine amidase activity"/>
    <property type="evidence" value="ECO:0007669"/>
    <property type="project" value="InterPro"/>
</dbReference>
<evidence type="ECO:0000256" key="1">
    <source>
        <dbReference type="ARBA" id="ARBA00022801"/>
    </source>
</evidence>
<keyword evidence="1" id="KW-0378">Hydrolase</keyword>
<reference evidence="3" key="1">
    <citation type="submission" date="2019-08" db="EMBL/GenBank/DDBJ databases">
        <authorList>
            <person name="Kucharzyk K."/>
            <person name="Murdoch R.W."/>
            <person name="Higgins S."/>
            <person name="Loffler F."/>
        </authorList>
    </citation>
    <scope>NUCLEOTIDE SEQUENCE</scope>
</reference>
<evidence type="ECO:0000259" key="2">
    <source>
        <dbReference type="SMART" id="SM00646"/>
    </source>
</evidence>
<dbReference type="GO" id="GO:0030288">
    <property type="term" value="C:outer membrane-bounded periplasmic space"/>
    <property type="evidence" value="ECO:0007669"/>
    <property type="project" value="TreeGrafter"/>
</dbReference>
<accession>A0A644T188</accession>
<gene>
    <name evidence="3" type="ORF">SDC9_06177</name>
</gene>
<proteinExistence type="predicted"/>
<dbReference type="InterPro" id="IPR002508">
    <property type="entry name" value="MurNAc-LAA_cat"/>
</dbReference>
<dbReference type="GO" id="GO:0009253">
    <property type="term" value="P:peptidoglycan catabolic process"/>
    <property type="evidence" value="ECO:0007669"/>
    <property type="project" value="InterPro"/>
</dbReference>
<dbReference type="EMBL" id="VSSQ01000012">
    <property type="protein sequence ID" value="MPL60616.1"/>
    <property type="molecule type" value="Genomic_DNA"/>
</dbReference>
<dbReference type="Pfam" id="PF01520">
    <property type="entry name" value="Amidase_3"/>
    <property type="match status" value="1"/>
</dbReference>
<dbReference type="PANTHER" id="PTHR30404:SF0">
    <property type="entry name" value="N-ACETYLMURAMOYL-L-ALANINE AMIDASE AMIC"/>
    <property type="match status" value="1"/>
</dbReference>
<comment type="caution">
    <text evidence="3">The sequence shown here is derived from an EMBL/GenBank/DDBJ whole genome shotgun (WGS) entry which is preliminary data.</text>
</comment>
<evidence type="ECO:0000313" key="3">
    <source>
        <dbReference type="EMBL" id="MPL60616.1"/>
    </source>
</evidence>
<dbReference type="CDD" id="cd02696">
    <property type="entry name" value="MurNAc-LAA"/>
    <property type="match status" value="1"/>
</dbReference>
<dbReference type="Gene3D" id="3.40.630.40">
    <property type="entry name" value="Zn-dependent exopeptidases"/>
    <property type="match status" value="1"/>
</dbReference>
<sequence>MSIKKVITHILLLLMIFSIVVPVSTGYAASSDDILGNLASSTISSGSNSGGSGLFDKLFSFLFDQVLGPVLNIFGNKNTSTSAPVKITTLPPTSGSTGSVLNEGVLKGKVIVVDPGHGGSNPGAVGNDTRESDNNLAVGLKLRDKLVQSGAKVILTRDSDRNVASKGSSLGQELQARVDIAEQNNADLFISVHTNSNPDSNIDGAMTFYHGGDSAALATAVQKALIKQTGAVDKGTSTATFYVLRNTTMPRVLIEMGFISNPAEAARLNDNSYRNNIAHGIYSGIVEYFNNH</sequence>
<organism evidence="3">
    <name type="scientific">bioreactor metagenome</name>
    <dbReference type="NCBI Taxonomy" id="1076179"/>
    <lineage>
        <taxon>unclassified sequences</taxon>
        <taxon>metagenomes</taxon>
        <taxon>ecological metagenomes</taxon>
    </lineage>
</organism>
<dbReference type="InterPro" id="IPR050695">
    <property type="entry name" value="N-acetylmuramoyl_amidase_3"/>
</dbReference>
<dbReference type="PANTHER" id="PTHR30404">
    <property type="entry name" value="N-ACETYLMURAMOYL-L-ALANINE AMIDASE"/>
    <property type="match status" value="1"/>
</dbReference>
<dbReference type="AlphaFoldDB" id="A0A644T188"/>
<feature type="domain" description="MurNAc-LAA" evidence="2">
    <location>
        <begin position="178"/>
        <end position="286"/>
    </location>
</feature>
<name>A0A644T188_9ZZZZ</name>
<dbReference type="SUPFAM" id="SSF53187">
    <property type="entry name" value="Zn-dependent exopeptidases"/>
    <property type="match status" value="1"/>
</dbReference>
<dbReference type="SMART" id="SM00646">
    <property type="entry name" value="Ami_3"/>
    <property type="match status" value="1"/>
</dbReference>
<protein>
    <recommendedName>
        <fullName evidence="2">MurNAc-LAA domain-containing protein</fullName>
    </recommendedName>
</protein>